<keyword evidence="2" id="KW-1185">Reference proteome</keyword>
<gene>
    <name evidence="1" type="ORF">CCMSSC00406_0004989</name>
</gene>
<organism evidence="1 2">
    <name type="scientific">Pleurotus cornucopiae</name>
    <name type="common">Cornucopia mushroom</name>
    <dbReference type="NCBI Taxonomy" id="5321"/>
    <lineage>
        <taxon>Eukaryota</taxon>
        <taxon>Fungi</taxon>
        <taxon>Dikarya</taxon>
        <taxon>Basidiomycota</taxon>
        <taxon>Agaricomycotina</taxon>
        <taxon>Agaricomycetes</taxon>
        <taxon>Agaricomycetidae</taxon>
        <taxon>Agaricales</taxon>
        <taxon>Pleurotineae</taxon>
        <taxon>Pleurotaceae</taxon>
        <taxon>Pleurotus</taxon>
    </lineage>
</organism>
<comment type="caution">
    <text evidence="1">The sequence shown here is derived from an EMBL/GenBank/DDBJ whole genome shotgun (WGS) entry which is preliminary data.</text>
</comment>
<accession>A0ACB7J9L0</accession>
<dbReference type="Proteomes" id="UP000824881">
    <property type="component" value="Unassembled WGS sequence"/>
</dbReference>
<sequence length="383" mass="43304">MPAKSKKKSGQYHLRRDDVPEDAGKLQEAMNLHCRLLMGLIGAASLPESPSEEDIKAFEERFDDASKINSILRESTSSPESLRKAEASIRELRKKVAIEPRSSKTAKNITSIPENHLCIIFTTIYAFGLKGWRPDFFGTPTSLYNGALETIALWIAHLEVHMGHLGNAQLLKMLYHNFIWSHMKDLVLKELRKPGSVAGSIEVNKAYKRHLELSERRTEHLWDDGYNSRIQHLTEEPECNSDDEANPDGPGFLVFPKPARSTQIFKPEPRVPHPQPRESNISRQLPAKCPLDWFHPGYFNRLSVRLRAKYIYAPIALPSAEDILEGQFDWKSMPEVEFMAKYGNKVKKLYILPTAKEIEALNDEGEGEEEGGDQGEGGSGMNL</sequence>
<evidence type="ECO:0000313" key="1">
    <source>
        <dbReference type="EMBL" id="KAG9226078.1"/>
    </source>
</evidence>
<protein>
    <submittedName>
        <fullName evidence="1">Uncharacterized protein</fullName>
    </submittedName>
</protein>
<evidence type="ECO:0000313" key="2">
    <source>
        <dbReference type="Proteomes" id="UP000824881"/>
    </source>
</evidence>
<reference evidence="1 2" key="1">
    <citation type="journal article" date="2021" name="Appl. Environ. Microbiol.">
        <title>Genetic linkage and physical mapping for an oyster mushroom Pleurotus cornucopiae and QTL analysis for the trait cap color.</title>
        <authorList>
            <person name="Zhang Y."/>
            <person name="Gao W."/>
            <person name="Sonnenberg A."/>
            <person name="Chen Q."/>
            <person name="Zhang J."/>
            <person name="Huang C."/>
        </authorList>
    </citation>
    <scope>NUCLEOTIDE SEQUENCE [LARGE SCALE GENOMIC DNA]</scope>
    <source>
        <strain evidence="1">CCMSSC00406</strain>
    </source>
</reference>
<name>A0ACB7J9L0_PLECO</name>
<dbReference type="EMBL" id="WQMT02000002">
    <property type="protein sequence ID" value="KAG9226078.1"/>
    <property type="molecule type" value="Genomic_DNA"/>
</dbReference>
<proteinExistence type="predicted"/>